<keyword evidence="2" id="KW-1185">Reference proteome</keyword>
<gene>
    <name evidence="1" type="ORF">ACERK3_02235</name>
</gene>
<proteinExistence type="predicted"/>
<comment type="caution">
    <text evidence="1">The sequence shown here is derived from an EMBL/GenBank/DDBJ whole genome shotgun (WGS) entry which is preliminary data.</text>
</comment>
<dbReference type="RefSeq" id="WP_425344026.1">
    <property type="nucleotide sequence ID" value="NZ_JBGUBD010000001.1"/>
</dbReference>
<name>A0ABV4U2N3_9BACT</name>
<protein>
    <recommendedName>
        <fullName evidence="3">Transposase</fullName>
    </recommendedName>
</protein>
<evidence type="ECO:0008006" key="3">
    <source>
        <dbReference type="Google" id="ProtNLM"/>
    </source>
</evidence>
<sequence length="48" mass="5469">MNANDTKTDEAREVEQLRRLVQAQAQRIAAIERRLERIGAKYGTIAIT</sequence>
<reference evidence="1 2" key="1">
    <citation type="submission" date="2024-08" db="EMBL/GenBank/DDBJ databases">
        <title>Whole-genome sequencing of halo(alkali)philic microorganisms from hypersaline lakes.</title>
        <authorList>
            <person name="Sorokin D.Y."/>
            <person name="Merkel A.Y."/>
            <person name="Messina E."/>
            <person name="Yakimov M."/>
        </authorList>
    </citation>
    <scope>NUCLEOTIDE SEQUENCE [LARGE SCALE GENOMIC DNA]</scope>
    <source>
        <strain evidence="1 2">AB-hyl4</strain>
    </source>
</reference>
<dbReference type="Proteomes" id="UP001575105">
    <property type="component" value="Unassembled WGS sequence"/>
</dbReference>
<evidence type="ECO:0000313" key="1">
    <source>
        <dbReference type="EMBL" id="MFA9477104.1"/>
    </source>
</evidence>
<dbReference type="EMBL" id="JBGUBD010000001">
    <property type="protein sequence ID" value="MFA9477104.1"/>
    <property type="molecule type" value="Genomic_DNA"/>
</dbReference>
<accession>A0ABV4U2N3</accession>
<evidence type="ECO:0000313" key="2">
    <source>
        <dbReference type="Proteomes" id="UP001575105"/>
    </source>
</evidence>
<organism evidence="1 2">
    <name type="scientific">Natronomicrosphaera hydrolytica</name>
    <dbReference type="NCBI Taxonomy" id="3242702"/>
    <lineage>
        <taxon>Bacteria</taxon>
        <taxon>Pseudomonadati</taxon>
        <taxon>Planctomycetota</taxon>
        <taxon>Phycisphaerae</taxon>
        <taxon>Phycisphaerales</taxon>
        <taxon>Phycisphaeraceae</taxon>
        <taxon>Natronomicrosphaera</taxon>
    </lineage>
</organism>